<dbReference type="InterPro" id="IPR019446">
    <property type="entry name" value="BMT5-like"/>
</dbReference>
<accession>A0ABR0KA53</accession>
<keyword evidence="4" id="KW-1185">Reference proteome</keyword>
<dbReference type="EMBL" id="JAVRRG010000066">
    <property type="protein sequence ID" value="KAK5091960.1"/>
    <property type="molecule type" value="Genomic_DNA"/>
</dbReference>
<feature type="compositionally biased region" description="Basic residues" evidence="1">
    <location>
        <begin position="48"/>
        <end position="58"/>
    </location>
</feature>
<feature type="domain" description="25S rRNA (uridine-N(3))-methyltransferase BMT5-like" evidence="2">
    <location>
        <begin position="148"/>
        <end position="305"/>
    </location>
</feature>
<feature type="compositionally biased region" description="Polar residues" evidence="1">
    <location>
        <begin position="31"/>
        <end position="40"/>
    </location>
</feature>
<evidence type="ECO:0000256" key="1">
    <source>
        <dbReference type="SAM" id="MobiDB-lite"/>
    </source>
</evidence>
<dbReference type="PANTHER" id="PTHR11538:SF26">
    <property type="entry name" value="FERREDOXIN-FOLD ANTICODON-BINDING DOMAIN-CONTAINING PROTEIN 1"/>
    <property type="match status" value="1"/>
</dbReference>
<proteinExistence type="predicted"/>
<reference evidence="3 4" key="1">
    <citation type="submission" date="2023-08" db="EMBL/GenBank/DDBJ databases">
        <title>Black Yeasts Isolated from many extreme environments.</title>
        <authorList>
            <person name="Coleine C."/>
            <person name="Stajich J.E."/>
            <person name="Selbmann L."/>
        </authorList>
    </citation>
    <scope>NUCLEOTIDE SEQUENCE [LARGE SCALE GENOMIC DNA]</scope>
    <source>
        <strain evidence="3 4">CCFEE 5885</strain>
    </source>
</reference>
<feature type="compositionally biased region" description="Basic residues" evidence="1">
    <location>
        <begin position="1"/>
        <end position="15"/>
    </location>
</feature>
<comment type="caution">
    <text evidence="3">The sequence shown here is derived from an EMBL/GenBank/DDBJ whole genome shotgun (WGS) entry which is preliminary data.</text>
</comment>
<feature type="region of interest" description="Disordered" evidence="1">
    <location>
        <begin position="1"/>
        <end position="62"/>
    </location>
</feature>
<evidence type="ECO:0000259" key="2">
    <source>
        <dbReference type="Pfam" id="PF10354"/>
    </source>
</evidence>
<gene>
    <name evidence="3" type="ORF">LTR24_005608</name>
</gene>
<dbReference type="Pfam" id="PF10354">
    <property type="entry name" value="BMT5-like"/>
    <property type="match status" value="1"/>
</dbReference>
<evidence type="ECO:0000313" key="4">
    <source>
        <dbReference type="Proteomes" id="UP001345013"/>
    </source>
</evidence>
<sequence length="364" mass="40949">MGRNKHDHSQRRKPIHQSTSTSSGIKRRQHSQNGKLSVSQKKLESRKSGKPGHAKQPLKPKVPFSKHDRVLLVGEGDFSFSFSLAKHYEVASILKKYPEAEQTLYALKHATTVQTRTSTRQEDDNDHEQDWNGFSSDDEGGTSPVDEERLKTTRLSILHGVDATAISKKHKKLIDPYAPFTKIVFNFPHTGGLTTDVNRQVRANQELLVGFFNASKPYLATQARPAVAIPVEAEDNDPEDDSQGGEVERQTYLHALSSGQILVTLFEGEPYTLWNIRDLARHCGLQVIESFKFPWAAYPGYEHARTIGDITTGKDRSGEGKRKGAWRGEERDARCYVLGLKDEPRATSASRKKRKLRDESDDSE</sequence>
<dbReference type="Proteomes" id="UP001345013">
    <property type="component" value="Unassembled WGS sequence"/>
</dbReference>
<name>A0ABR0KA53_9EURO</name>
<organism evidence="3 4">
    <name type="scientific">Lithohypha guttulata</name>
    <dbReference type="NCBI Taxonomy" id="1690604"/>
    <lineage>
        <taxon>Eukaryota</taxon>
        <taxon>Fungi</taxon>
        <taxon>Dikarya</taxon>
        <taxon>Ascomycota</taxon>
        <taxon>Pezizomycotina</taxon>
        <taxon>Eurotiomycetes</taxon>
        <taxon>Chaetothyriomycetidae</taxon>
        <taxon>Chaetothyriales</taxon>
        <taxon>Trichomeriaceae</taxon>
        <taxon>Lithohypha</taxon>
    </lineage>
</organism>
<evidence type="ECO:0000313" key="3">
    <source>
        <dbReference type="EMBL" id="KAK5091960.1"/>
    </source>
</evidence>
<feature type="region of interest" description="Disordered" evidence="1">
    <location>
        <begin position="113"/>
        <end position="145"/>
    </location>
</feature>
<feature type="region of interest" description="Disordered" evidence="1">
    <location>
        <begin position="345"/>
        <end position="364"/>
    </location>
</feature>
<protein>
    <recommendedName>
        <fullName evidence="2">25S rRNA (uridine-N(3))-methyltransferase BMT5-like domain-containing protein</fullName>
    </recommendedName>
</protein>
<dbReference type="PANTHER" id="PTHR11538">
    <property type="entry name" value="PHENYLALANYL-TRNA SYNTHETASE"/>
    <property type="match status" value="1"/>
</dbReference>